<dbReference type="STRING" id="39495.SAMN02745111_01660"/>
<dbReference type="SMART" id="SM00899">
    <property type="entry name" value="FeoA"/>
    <property type="match status" value="1"/>
</dbReference>
<dbReference type="PANTHER" id="PTHR43151">
    <property type="entry name" value="FEOA FAMILY PROTEIN"/>
    <property type="match status" value="1"/>
</dbReference>
<evidence type="ECO:0000313" key="4">
    <source>
        <dbReference type="Proteomes" id="UP000190814"/>
    </source>
</evidence>
<evidence type="ECO:0000313" key="3">
    <source>
        <dbReference type="EMBL" id="SKA68718.1"/>
    </source>
</evidence>
<proteinExistence type="predicted"/>
<dbReference type="EMBL" id="FUXZ01000009">
    <property type="protein sequence ID" value="SKA68718.1"/>
    <property type="molecule type" value="Genomic_DNA"/>
</dbReference>
<reference evidence="3 4" key="1">
    <citation type="submission" date="2017-02" db="EMBL/GenBank/DDBJ databases">
        <authorList>
            <person name="Peterson S.W."/>
        </authorList>
    </citation>
    <scope>NUCLEOTIDE SEQUENCE [LARGE SCALE GENOMIC DNA]</scope>
    <source>
        <strain evidence="3 4">ATCC 35992</strain>
    </source>
</reference>
<dbReference type="OrthoDB" id="5984at2"/>
<keyword evidence="4" id="KW-1185">Reference proteome</keyword>
<dbReference type="Proteomes" id="UP000190814">
    <property type="component" value="Unassembled WGS sequence"/>
</dbReference>
<organism evidence="3 4">
    <name type="scientific">Eubacterium uniforme</name>
    <dbReference type="NCBI Taxonomy" id="39495"/>
    <lineage>
        <taxon>Bacteria</taxon>
        <taxon>Bacillati</taxon>
        <taxon>Bacillota</taxon>
        <taxon>Clostridia</taxon>
        <taxon>Eubacteriales</taxon>
        <taxon>Eubacteriaceae</taxon>
        <taxon>Eubacterium</taxon>
    </lineage>
</organism>
<evidence type="ECO:0000256" key="1">
    <source>
        <dbReference type="ARBA" id="ARBA00023004"/>
    </source>
</evidence>
<keyword evidence="1" id="KW-0408">Iron</keyword>
<accession>A0A1T4VV57</accession>
<sequence>MMPLIYADRNKTQIIKKIGGSPEVKKHLENLGFNVGGEVSIVSSLGDNLIVKIKESRVAISEELAKKIMI</sequence>
<feature type="domain" description="Ferrous iron transporter FeoA-like" evidence="2">
    <location>
        <begin position="2"/>
        <end position="70"/>
    </location>
</feature>
<dbReference type="Gene3D" id="2.30.30.90">
    <property type="match status" value="1"/>
</dbReference>
<dbReference type="RefSeq" id="WP_078766509.1">
    <property type="nucleotide sequence ID" value="NZ_FUXZ01000009.1"/>
</dbReference>
<evidence type="ECO:0000259" key="2">
    <source>
        <dbReference type="SMART" id="SM00899"/>
    </source>
</evidence>
<dbReference type="Pfam" id="PF04023">
    <property type="entry name" value="FeoA"/>
    <property type="match status" value="1"/>
</dbReference>
<gene>
    <name evidence="3" type="ORF">SAMN02745111_01660</name>
</gene>
<dbReference type="InterPro" id="IPR053184">
    <property type="entry name" value="FeoA-like"/>
</dbReference>
<dbReference type="InterPro" id="IPR008988">
    <property type="entry name" value="Transcriptional_repressor_C"/>
</dbReference>
<protein>
    <submittedName>
        <fullName evidence="3">Ferrous iron transport protein A</fullName>
    </submittedName>
</protein>
<dbReference type="SUPFAM" id="SSF50037">
    <property type="entry name" value="C-terminal domain of transcriptional repressors"/>
    <property type="match status" value="1"/>
</dbReference>
<name>A0A1T4VV57_9FIRM</name>
<dbReference type="GO" id="GO:0046914">
    <property type="term" value="F:transition metal ion binding"/>
    <property type="evidence" value="ECO:0007669"/>
    <property type="project" value="InterPro"/>
</dbReference>
<dbReference type="PANTHER" id="PTHR43151:SF1">
    <property type="entry name" value="SSR2333 PROTEIN"/>
    <property type="match status" value="1"/>
</dbReference>
<dbReference type="AlphaFoldDB" id="A0A1T4VV57"/>
<dbReference type="InterPro" id="IPR007167">
    <property type="entry name" value="Fe-transptr_FeoA-like"/>
</dbReference>
<dbReference type="InterPro" id="IPR038157">
    <property type="entry name" value="FeoA_core_dom"/>
</dbReference>